<dbReference type="SMART" id="SM00220">
    <property type="entry name" value="S_TKc"/>
    <property type="match status" value="1"/>
</dbReference>
<feature type="region of interest" description="Disordered" evidence="10">
    <location>
        <begin position="42"/>
        <end position="80"/>
    </location>
</feature>
<dbReference type="InterPro" id="IPR003439">
    <property type="entry name" value="ABC_transporter-like_ATP-bd"/>
</dbReference>
<dbReference type="InterPro" id="IPR008271">
    <property type="entry name" value="Ser/Thr_kinase_AS"/>
</dbReference>
<feature type="domain" description="ABC transporter" evidence="13">
    <location>
        <begin position="1450"/>
        <end position="1684"/>
    </location>
</feature>
<keyword evidence="8 11" id="KW-0472">Membrane</keyword>
<dbReference type="GO" id="GO:0004672">
    <property type="term" value="F:protein kinase activity"/>
    <property type="evidence" value="ECO:0007669"/>
    <property type="project" value="InterPro"/>
</dbReference>
<dbReference type="Pfam" id="PF00005">
    <property type="entry name" value="ABC_tran"/>
    <property type="match status" value="2"/>
</dbReference>
<evidence type="ECO:0000256" key="8">
    <source>
        <dbReference type="ARBA" id="ARBA00023136"/>
    </source>
</evidence>
<keyword evidence="15" id="KW-1185">Reference proteome</keyword>
<accession>A0A7R9KKM1</accession>
<organism evidence="14">
    <name type="scientific">Medioppia subpectinata</name>
    <dbReference type="NCBI Taxonomy" id="1979941"/>
    <lineage>
        <taxon>Eukaryota</taxon>
        <taxon>Metazoa</taxon>
        <taxon>Ecdysozoa</taxon>
        <taxon>Arthropoda</taxon>
        <taxon>Chelicerata</taxon>
        <taxon>Arachnida</taxon>
        <taxon>Acari</taxon>
        <taxon>Acariformes</taxon>
        <taxon>Sarcoptiformes</taxon>
        <taxon>Oribatida</taxon>
        <taxon>Brachypylina</taxon>
        <taxon>Oppioidea</taxon>
        <taxon>Oppiidae</taxon>
        <taxon>Medioppia</taxon>
    </lineage>
</organism>
<feature type="transmembrane region" description="Helical" evidence="11">
    <location>
        <begin position="640"/>
        <end position="663"/>
    </location>
</feature>
<dbReference type="PROSITE" id="PS00107">
    <property type="entry name" value="PROTEIN_KINASE_ATP"/>
    <property type="match status" value="1"/>
</dbReference>
<evidence type="ECO:0000313" key="15">
    <source>
        <dbReference type="Proteomes" id="UP000759131"/>
    </source>
</evidence>
<sequence length="1772" mass="201626">MADNYQLPHGPYQPPTEINYPQTYELPFDKTRGIPGTARRTLVEDRPSAPRLPAKPGLFGRRDREAPYGRAGEGQQPLHGPMNYADYQTSWYRWPNLNLERPWQHELRSLNQLGFIFEVPLGRGGFGEVWRVYRISDNKHWAAKIQGVKKFDDLGFSLKQGMAYILRDIEHTRGLSHPHIVAIESVVHLKDTRTDFQSLFVVTLMDLMHGNLIDAIKESPDGRMNETDARHWFLQIGSAVAYLHAQRVSHMDIKADNILYKHQTPVGAGRGPTRKLYKLSDFGLSLTYRAGQPMTGTDAVGTEYCMAPEMTSMSAKLLKTRFDTTLCDVYALGVTLAQSVIGVPALRPPFNAFTWGYEVHQWVADHLIATKRFQPTSCLIQLLDFMTAREPSMRMTSEQLGAYCLQSAVKMQTFKNIGFIMASLSGHLKLRDVEEVSQPIDNGTNWFDSRHMHYLQYNDWIFGPKDNFTDQMVSEMEQTLKLIRYTTHPMMVLLPNLTFITQYQHINNSFNTTDQIFDFYNKNPKKFIYSPNTTDAVLPVAKLQLYPKHRAKVSIGLTVLFISMAIVVIFSQLMPIMTSNLVKEKEKRMKDVMFMMGLRPNVYWFVWFSIEAIVVLVLSLFLSMAYSVSGFIPNLDSYTTFFWLFPMILMFGLTIIQFSAIYSKFFNKEMTSTQMISIVMLVSFVPVFLISGIFVTLPQVANYLLLLFSPSAITFGIKAILTISYINDSKPSLDTIFNGSDIPLGMALTALLAENILYSLLALYLEKVIPEQFGTKLGFCFCFDPNYWFPRKTAHLTTESADKSADVEEVSDELKGKAIIQMKSVSKKFANEKTFAVNNVSMTIYGSQITALLGHNGAGKTTLINMMIGVIAPTSGSIHINGYEATDASDVYHLRSMFGICLQENALLDELNSEEHLLFFGAMKGLSGKRLVEEVNQLLLRMDLLGNRWTHSKDLSGGQKRKLCIALALIGDPKVVVLDEPTSGVDVAIRRQIWSILQSHKANKTIIMTTHFMEEADILCDRKAILTKGSLRCVGSSLFLKKKFGIGYHLTVDTQKDVHIKDITSLVTSDIPTARLSRSAGTEVFYILPQNESQKFSQLFSTLEKSQNTVKSFGISMTTLEEVFLKLEDESAANVTKTDLNANVESVDSNTVLDIKYRPNFWDSFWAYFRIKWVKPEEIKAINLQTLNDSYMTVIIDRVKPEEIKAINLQTLNDSYMTVIIDRFENENIDWKWIFNETHLYSLPILQNLMANTYFSAINGQNKRFIQTTNYPFVLSRTEVNENPVKIFLIFYAIMYLFLFSLLIGQLFAFDTIDDRETKIIETIRISGMGFWCYWLTNLFMHSVLLIIELLLVFLLVTFLVRLEYLDSMTTRIAFLLHLIVSSIAFMQTNYVFGYFFATKATAHLLLVYEMILFLSLMFYMFLLRLIDSPDICDSVLRLISKSNANHNLISFDSPLEDSDVLQERREVNAVLQNKHKKNNILGLLGPNGAGKTTTMRVITKQEIPTSGLVSICGQEMHSSYLRQVIGYCPQQDTLWKNITVREHLTLFAIISGVQKNRCNHYIHKHMNDLKITEHADKETEHLSGGTKRKVCYILSLMGDSKLVLLDEPSTGMDPYSKRFLWTTIQSTFNGQTERSAVLTTHSMEEANALCNRIAIMTRGVMRCIGSAQHLKNRYGAGYVLDIKWQPIRATQASIQTIISGLFFEWTVREVFDNRMTADIPQQSVPSLSAVFSSLERLKADPNSGVDEYSLSQTTLEQVFIYFAKDGQQIAV</sequence>
<evidence type="ECO:0000256" key="7">
    <source>
        <dbReference type="ARBA" id="ARBA00022989"/>
    </source>
</evidence>
<dbReference type="PANTHER" id="PTHR19229:SF209">
    <property type="entry name" value="ATP-BINDING CASSETTE SUB-FAMILY A MEMBER 5 ISOFORM X1"/>
    <property type="match status" value="1"/>
</dbReference>
<feature type="transmembrane region" description="Helical" evidence="11">
    <location>
        <begin position="1331"/>
        <end position="1361"/>
    </location>
</feature>
<dbReference type="Pfam" id="PF12698">
    <property type="entry name" value="ABC2_membrane_3"/>
    <property type="match status" value="2"/>
</dbReference>
<dbReference type="EMBL" id="CAJPIZ010002655">
    <property type="protein sequence ID" value="CAG2105325.1"/>
    <property type="molecule type" value="Genomic_DNA"/>
</dbReference>
<keyword evidence="6 9" id="KW-0067">ATP-binding</keyword>
<dbReference type="InterPro" id="IPR017871">
    <property type="entry name" value="ABC_transporter-like_CS"/>
</dbReference>
<dbReference type="SUPFAM" id="SSF52540">
    <property type="entry name" value="P-loop containing nucleoside triphosphate hydrolases"/>
    <property type="match status" value="2"/>
</dbReference>
<dbReference type="InterPro" id="IPR013525">
    <property type="entry name" value="ABC2_TM"/>
</dbReference>
<evidence type="ECO:0000313" key="14">
    <source>
        <dbReference type="EMBL" id="CAD7624895.1"/>
    </source>
</evidence>
<feature type="binding site" evidence="9">
    <location>
        <position position="144"/>
    </location>
    <ligand>
        <name>ATP</name>
        <dbReference type="ChEBI" id="CHEBI:30616"/>
    </ligand>
</feature>
<dbReference type="Pfam" id="PF00069">
    <property type="entry name" value="Pkinase"/>
    <property type="match status" value="1"/>
</dbReference>
<evidence type="ECO:0000256" key="1">
    <source>
        <dbReference type="ARBA" id="ARBA00004141"/>
    </source>
</evidence>
<dbReference type="CDD" id="cd03263">
    <property type="entry name" value="ABC_subfamily_A"/>
    <property type="match status" value="2"/>
</dbReference>
<dbReference type="GO" id="GO:0140359">
    <property type="term" value="F:ABC-type transporter activity"/>
    <property type="evidence" value="ECO:0007669"/>
    <property type="project" value="InterPro"/>
</dbReference>
<proteinExistence type="inferred from homology"/>
<comment type="subcellular location">
    <subcellularLocation>
        <location evidence="1">Membrane</location>
        <topology evidence="1">Multi-pass membrane protein</topology>
    </subcellularLocation>
</comment>
<dbReference type="FunFam" id="3.40.50.300:FF:000933">
    <property type="entry name" value="ABC transporter A family member 7"/>
    <property type="match status" value="1"/>
</dbReference>
<evidence type="ECO:0000256" key="5">
    <source>
        <dbReference type="ARBA" id="ARBA00022741"/>
    </source>
</evidence>
<feature type="domain" description="ABC transporter" evidence="13">
    <location>
        <begin position="820"/>
        <end position="1053"/>
    </location>
</feature>
<dbReference type="InterPro" id="IPR003593">
    <property type="entry name" value="AAA+_ATPase"/>
</dbReference>
<dbReference type="GO" id="GO:0005319">
    <property type="term" value="F:lipid transporter activity"/>
    <property type="evidence" value="ECO:0007669"/>
    <property type="project" value="TreeGrafter"/>
</dbReference>
<dbReference type="OrthoDB" id="8061355at2759"/>
<keyword evidence="3" id="KW-0813">Transport</keyword>
<evidence type="ECO:0000256" key="9">
    <source>
        <dbReference type="PROSITE-ProRule" id="PRU10141"/>
    </source>
</evidence>
<evidence type="ECO:0000256" key="4">
    <source>
        <dbReference type="ARBA" id="ARBA00022692"/>
    </source>
</evidence>
<dbReference type="SUPFAM" id="SSF56112">
    <property type="entry name" value="Protein kinase-like (PK-like)"/>
    <property type="match status" value="1"/>
</dbReference>
<keyword evidence="5 9" id="KW-0547">Nucleotide-binding</keyword>
<dbReference type="InterPro" id="IPR027417">
    <property type="entry name" value="P-loop_NTPase"/>
</dbReference>
<dbReference type="InterPro" id="IPR011009">
    <property type="entry name" value="Kinase-like_dom_sf"/>
</dbReference>
<dbReference type="PROSITE" id="PS00211">
    <property type="entry name" value="ABC_TRANSPORTER_1"/>
    <property type="match status" value="1"/>
</dbReference>
<name>A0A7R9KKM1_9ACAR</name>
<evidence type="ECO:0000256" key="6">
    <source>
        <dbReference type="ARBA" id="ARBA00022840"/>
    </source>
</evidence>
<dbReference type="GO" id="GO:0016887">
    <property type="term" value="F:ATP hydrolysis activity"/>
    <property type="evidence" value="ECO:0007669"/>
    <property type="project" value="InterPro"/>
</dbReference>
<feature type="transmembrane region" description="Helical" evidence="11">
    <location>
        <begin position="1405"/>
        <end position="1427"/>
    </location>
</feature>
<feature type="transmembrane region" description="Helical" evidence="11">
    <location>
        <begin position="555"/>
        <end position="582"/>
    </location>
</feature>
<dbReference type="PANTHER" id="PTHR19229">
    <property type="entry name" value="ATP-BINDING CASSETTE TRANSPORTER SUBFAMILY A ABCA"/>
    <property type="match status" value="1"/>
</dbReference>
<evidence type="ECO:0000256" key="10">
    <source>
        <dbReference type="SAM" id="MobiDB-lite"/>
    </source>
</evidence>
<dbReference type="InterPro" id="IPR026082">
    <property type="entry name" value="ABCA"/>
</dbReference>
<dbReference type="PROSITE" id="PS50893">
    <property type="entry name" value="ABC_TRANSPORTER_2"/>
    <property type="match status" value="2"/>
</dbReference>
<feature type="transmembrane region" description="Helical" evidence="11">
    <location>
        <begin position="1373"/>
        <end position="1393"/>
    </location>
</feature>
<dbReference type="PROSITE" id="PS00108">
    <property type="entry name" value="PROTEIN_KINASE_ST"/>
    <property type="match status" value="1"/>
</dbReference>
<evidence type="ECO:0000256" key="3">
    <source>
        <dbReference type="ARBA" id="ARBA00022448"/>
    </source>
</evidence>
<feature type="domain" description="Protein kinase" evidence="12">
    <location>
        <begin position="115"/>
        <end position="409"/>
    </location>
</feature>
<comment type="similarity">
    <text evidence="2">Belongs to the ABC transporter superfamily. ABCA family.</text>
</comment>
<reference evidence="14" key="1">
    <citation type="submission" date="2020-11" db="EMBL/GenBank/DDBJ databases">
        <authorList>
            <person name="Tran Van P."/>
        </authorList>
    </citation>
    <scope>NUCLEOTIDE SEQUENCE</scope>
</reference>
<dbReference type="GO" id="GO:0016020">
    <property type="term" value="C:membrane"/>
    <property type="evidence" value="ECO:0007669"/>
    <property type="project" value="UniProtKB-SubCell"/>
</dbReference>
<keyword evidence="7 11" id="KW-1133">Transmembrane helix</keyword>
<dbReference type="PROSITE" id="PS50011">
    <property type="entry name" value="PROTEIN_KINASE_DOM"/>
    <property type="match status" value="1"/>
</dbReference>
<protein>
    <submittedName>
        <fullName evidence="14">Uncharacterized protein</fullName>
    </submittedName>
</protein>
<keyword evidence="4 11" id="KW-0812">Transmembrane</keyword>
<dbReference type="InterPro" id="IPR017441">
    <property type="entry name" value="Protein_kinase_ATP_BS"/>
</dbReference>
<feature type="transmembrane region" description="Helical" evidence="11">
    <location>
        <begin position="1287"/>
        <end position="1310"/>
    </location>
</feature>
<evidence type="ECO:0000259" key="13">
    <source>
        <dbReference type="PROSITE" id="PS50893"/>
    </source>
</evidence>
<dbReference type="Gene3D" id="1.10.510.10">
    <property type="entry name" value="Transferase(Phosphotransferase) domain 1"/>
    <property type="match status" value="1"/>
</dbReference>
<dbReference type="InterPro" id="IPR000719">
    <property type="entry name" value="Prot_kinase_dom"/>
</dbReference>
<dbReference type="Proteomes" id="UP000759131">
    <property type="component" value="Unassembled WGS sequence"/>
</dbReference>
<evidence type="ECO:0000259" key="12">
    <source>
        <dbReference type="PROSITE" id="PS50011"/>
    </source>
</evidence>
<dbReference type="GO" id="GO:0005524">
    <property type="term" value="F:ATP binding"/>
    <property type="evidence" value="ECO:0007669"/>
    <property type="project" value="UniProtKB-UniRule"/>
</dbReference>
<dbReference type="FunFam" id="3.40.50.300:FF:000335">
    <property type="entry name" value="ATP binding cassette subfamily A member 5"/>
    <property type="match status" value="1"/>
</dbReference>
<feature type="transmembrane region" description="Helical" evidence="11">
    <location>
        <begin position="602"/>
        <end position="628"/>
    </location>
</feature>
<dbReference type="SMART" id="SM00382">
    <property type="entry name" value="AAA"/>
    <property type="match status" value="2"/>
</dbReference>
<dbReference type="EMBL" id="OC857230">
    <property type="protein sequence ID" value="CAD7624895.1"/>
    <property type="molecule type" value="Genomic_DNA"/>
</dbReference>
<evidence type="ECO:0000256" key="2">
    <source>
        <dbReference type="ARBA" id="ARBA00008869"/>
    </source>
</evidence>
<gene>
    <name evidence="14" type="ORF">OSB1V03_LOCUS5334</name>
</gene>
<feature type="transmembrane region" description="Helical" evidence="11">
    <location>
        <begin position="675"/>
        <end position="697"/>
    </location>
</feature>
<dbReference type="Gene3D" id="3.40.50.300">
    <property type="entry name" value="P-loop containing nucleotide triphosphate hydrolases"/>
    <property type="match status" value="2"/>
</dbReference>
<evidence type="ECO:0000256" key="11">
    <source>
        <dbReference type="SAM" id="Phobius"/>
    </source>
</evidence>